<evidence type="ECO:0000256" key="1">
    <source>
        <dbReference type="SAM" id="Phobius"/>
    </source>
</evidence>
<gene>
    <name evidence="2" type="ORF">PMH09_04365</name>
</gene>
<keyword evidence="1" id="KW-0812">Transmembrane</keyword>
<evidence type="ECO:0000313" key="2">
    <source>
        <dbReference type="EMBL" id="MDJ1182420.1"/>
    </source>
</evidence>
<dbReference type="Proteomes" id="UP001232992">
    <property type="component" value="Unassembled WGS sequence"/>
</dbReference>
<dbReference type="EMBL" id="JAQOSQ010000002">
    <property type="protein sequence ID" value="MDJ1182420.1"/>
    <property type="molecule type" value="Genomic_DNA"/>
</dbReference>
<keyword evidence="3" id="KW-1185">Reference proteome</keyword>
<comment type="caution">
    <text evidence="2">The sequence shown here is derived from an EMBL/GenBank/DDBJ whole genome shotgun (WGS) entry which is preliminary data.</text>
</comment>
<protein>
    <submittedName>
        <fullName evidence="2">Uncharacterized protein</fullName>
    </submittedName>
</protein>
<keyword evidence="1" id="KW-1133">Transmembrane helix</keyword>
<feature type="transmembrane region" description="Helical" evidence="1">
    <location>
        <begin position="84"/>
        <end position="102"/>
    </location>
</feature>
<proteinExistence type="predicted"/>
<reference evidence="2 3" key="1">
    <citation type="submission" date="2023-01" db="EMBL/GenBank/DDBJ databases">
        <title>Novel diversity within Roseofilum (Cyanobacteria; Desertifilaceae) from marine benthic mats with descriptions of four novel species.</title>
        <authorList>
            <person name="Wang Y."/>
            <person name="Berthold D.E."/>
            <person name="Hu J."/>
            <person name="Lefler F.W."/>
            <person name="Laughinghouse H.D. IV."/>
        </authorList>
    </citation>
    <scope>NUCLEOTIDE SEQUENCE [LARGE SCALE GENOMIC DNA]</scope>
    <source>
        <strain evidence="2 3">BLCC-M143</strain>
    </source>
</reference>
<organism evidence="2 3">
    <name type="scientific">Roseofilum casamattae BLCC-M143</name>
    <dbReference type="NCBI Taxonomy" id="3022442"/>
    <lineage>
        <taxon>Bacteria</taxon>
        <taxon>Bacillati</taxon>
        <taxon>Cyanobacteriota</taxon>
        <taxon>Cyanophyceae</taxon>
        <taxon>Desertifilales</taxon>
        <taxon>Desertifilaceae</taxon>
        <taxon>Roseofilum</taxon>
        <taxon>Roseofilum casamattae</taxon>
    </lineage>
</organism>
<sequence length="443" mass="49874">MPRLNDKAFAILVRELERCVGSDPSRAAEKQLVLTRLERLRQRTGSPVSAEELRGEISGLIPEFRDSAIRQAIRANQPPGMFRYLSWGVMGLVSAAGLLYIINLPYPMIRWPVARTVPLLLLPSYMKMDYDYRGAIANVEQADQLVNQATSAADIELGGEKAKQGQKHLDGLPVWFLGYFPKRYCTFFSCSWKFTLDEYEGARKQIARIEAKVFQEENALTLLEDGEAQVRKAKADYQQAGTSDGKQAAIVAWQEGMDNLNRIPTQTLARRLSEPQMSAYQRDFQQVAGLRGGLQKTDTLIQAAGQYGMAAAQMSQNPPHTEAVWQEIIQLWQNGVNQLERVGDDNPAYVEAQKKLAEYKKNVAIARIRRKAEGESVQYLESAKRKISNWQRSAGSESEIAYLVSQLQEIIYDLDRVQTGTTATEEARSLQEFAEAKMQELAQ</sequence>
<keyword evidence="1" id="KW-0472">Membrane</keyword>
<evidence type="ECO:0000313" key="3">
    <source>
        <dbReference type="Proteomes" id="UP001232992"/>
    </source>
</evidence>
<dbReference type="RefSeq" id="WP_283757072.1">
    <property type="nucleotide sequence ID" value="NZ_JAQOSQ010000002.1"/>
</dbReference>
<accession>A0ABT7BTN1</accession>
<name>A0ABT7BTN1_9CYAN</name>